<protein>
    <submittedName>
        <fullName evidence="5">4-coumarate-CoA ligase 2</fullName>
    </submittedName>
</protein>
<dbReference type="GO" id="GO:0016874">
    <property type="term" value="F:ligase activity"/>
    <property type="evidence" value="ECO:0007669"/>
    <property type="project" value="UniProtKB-KW"/>
</dbReference>
<evidence type="ECO:0000259" key="4">
    <source>
        <dbReference type="Pfam" id="PF13193"/>
    </source>
</evidence>
<dbReference type="InterPro" id="IPR042099">
    <property type="entry name" value="ANL_N_sf"/>
</dbReference>
<keyword evidence="2 5" id="KW-0436">Ligase</keyword>
<comment type="similarity">
    <text evidence="1">Belongs to the ATP-dependent AMP-binding enzyme family.</text>
</comment>
<dbReference type="Proteomes" id="UP001629113">
    <property type="component" value="Unassembled WGS sequence"/>
</dbReference>
<evidence type="ECO:0000259" key="3">
    <source>
        <dbReference type="Pfam" id="PF00501"/>
    </source>
</evidence>
<keyword evidence="6" id="KW-1185">Reference proteome</keyword>
<dbReference type="Gene3D" id="3.40.50.12780">
    <property type="entry name" value="N-terminal domain of ligase-like"/>
    <property type="match status" value="1"/>
</dbReference>
<dbReference type="InterPro" id="IPR025110">
    <property type="entry name" value="AMP-bd_C"/>
</dbReference>
<dbReference type="Pfam" id="PF00501">
    <property type="entry name" value="AMP-binding"/>
    <property type="match status" value="1"/>
</dbReference>
<evidence type="ECO:0000313" key="5">
    <source>
        <dbReference type="EMBL" id="KAL3417907.1"/>
    </source>
</evidence>
<gene>
    <name evidence="5" type="ORF">PVAG01_10917</name>
</gene>
<dbReference type="SUPFAM" id="SSF56801">
    <property type="entry name" value="Acetyl-CoA synthetase-like"/>
    <property type="match status" value="1"/>
</dbReference>
<proteinExistence type="inferred from homology"/>
<sequence>MPTESQYPLIDIPNVDLWTLLFERKQREFPDQKVIYTDPDTDRSYTYAQIKDTAVDFGKGLKAVWDWKKGDVLALYTPNCIDIPALLWGAHWAGGIVSPANPGYTVDELAFQLKDCGSKALATQKAHLREAVAACQKVGIPEDRIILIGDERDEQARFKHFTRIRNTSGATRYRRTKLDPQKDLAFLVYSSGTTGHPKGVMLTHRNIVANILQGKVGEGGNLSWKGGKDNMGDRLIAFLPFFHIYGLTALVHQSLYSGFELVVMPKFDLAKFCAHIEKHHITFAYVVPPVILQLGKSPIVSKYNLSSLRMMNSGAAPLTDDIVSQTYSRLKVPIKQGYGLSETSPTTHTQPWSEWKKTLGSVGQLLPNQTAKYMSAEETEVAAGETGELWIKGPNIFAGYLNNAAGTANALTADGYFKTGDIGHQDAEGNFYITDRVKELIKYKGFQVAPAELEGLLLGHEKVDDVAVVGVYDPSRATEVPRAYVVAATTAQPRTPELGDQISAWLATKVAGHKRLRGGIVFVDEIPKSVSGKILRRVLKERYGAELEAKAKDKETIKAKL</sequence>
<dbReference type="PANTHER" id="PTHR24096:SF149">
    <property type="entry name" value="AMP-BINDING DOMAIN-CONTAINING PROTEIN-RELATED"/>
    <property type="match status" value="1"/>
</dbReference>
<dbReference type="Pfam" id="PF13193">
    <property type="entry name" value="AMP-binding_C"/>
    <property type="match status" value="1"/>
</dbReference>
<accession>A0ABR4P400</accession>
<evidence type="ECO:0000256" key="1">
    <source>
        <dbReference type="ARBA" id="ARBA00006432"/>
    </source>
</evidence>
<feature type="domain" description="AMP-dependent synthetase/ligase" evidence="3">
    <location>
        <begin position="22"/>
        <end position="401"/>
    </location>
</feature>
<dbReference type="PROSITE" id="PS00455">
    <property type="entry name" value="AMP_BINDING"/>
    <property type="match status" value="1"/>
</dbReference>
<comment type="caution">
    <text evidence="5">The sequence shown here is derived from an EMBL/GenBank/DDBJ whole genome shotgun (WGS) entry which is preliminary data.</text>
</comment>
<evidence type="ECO:0000313" key="6">
    <source>
        <dbReference type="Proteomes" id="UP001629113"/>
    </source>
</evidence>
<dbReference type="InterPro" id="IPR000873">
    <property type="entry name" value="AMP-dep_synth/lig_dom"/>
</dbReference>
<dbReference type="Gene3D" id="3.30.300.30">
    <property type="match status" value="1"/>
</dbReference>
<dbReference type="PANTHER" id="PTHR24096">
    <property type="entry name" value="LONG-CHAIN-FATTY-ACID--COA LIGASE"/>
    <property type="match status" value="1"/>
</dbReference>
<evidence type="ECO:0000256" key="2">
    <source>
        <dbReference type="ARBA" id="ARBA00022598"/>
    </source>
</evidence>
<organism evidence="5 6">
    <name type="scientific">Phlyctema vagabunda</name>
    <dbReference type="NCBI Taxonomy" id="108571"/>
    <lineage>
        <taxon>Eukaryota</taxon>
        <taxon>Fungi</taxon>
        <taxon>Dikarya</taxon>
        <taxon>Ascomycota</taxon>
        <taxon>Pezizomycotina</taxon>
        <taxon>Leotiomycetes</taxon>
        <taxon>Helotiales</taxon>
        <taxon>Dermateaceae</taxon>
        <taxon>Phlyctema</taxon>
    </lineage>
</organism>
<reference evidence="5 6" key="1">
    <citation type="submission" date="2024-06" db="EMBL/GenBank/DDBJ databases">
        <title>Complete genome of Phlyctema vagabunda strain 19-DSS-EL-015.</title>
        <authorList>
            <person name="Fiorenzani C."/>
        </authorList>
    </citation>
    <scope>NUCLEOTIDE SEQUENCE [LARGE SCALE GENOMIC DNA]</scope>
    <source>
        <strain evidence="5 6">19-DSS-EL-015</strain>
    </source>
</reference>
<feature type="domain" description="AMP-binding enzyme C-terminal" evidence="4">
    <location>
        <begin position="452"/>
        <end position="533"/>
    </location>
</feature>
<dbReference type="EMBL" id="JBFCZG010000010">
    <property type="protein sequence ID" value="KAL3417907.1"/>
    <property type="molecule type" value="Genomic_DNA"/>
</dbReference>
<dbReference type="InterPro" id="IPR020845">
    <property type="entry name" value="AMP-binding_CS"/>
</dbReference>
<name>A0ABR4P400_9HELO</name>
<dbReference type="InterPro" id="IPR045851">
    <property type="entry name" value="AMP-bd_C_sf"/>
</dbReference>
<dbReference type="CDD" id="cd05911">
    <property type="entry name" value="Firefly_Luc_like"/>
    <property type="match status" value="1"/>
</dbReference>